<keyword evidence="2" id="KW-0808">Transferase</keyword>
<evidence type="ECO:0000313" key="5">
    <source>
        <dbReference type="EMBL" id="MBO0332855.1"/>
    </source>
</evidence>
<dbReference type="InterPro" id="IPR029056">
    <property type="entry name" value="Ribokinase-like"/>
</dbReference>
<evidence type="ECO:0000313" key="6">
    <source>
        <dbReference type="Proteomes" id="UP000664761"/>
    </source>
</evidence>
<protein>
    <submittedName>
        <fullName evidence="5">Adenosine kinase</fullName>
    </submittedName>
</protein>
<evidence type="ECO:0000259" key="4">
    <source>
        <dbReference type="Pfam" id="PF00294"/>
    </source>
</evidence>
<dbReference type="GO" id="GO:0016301">
    <property type="term" value="F:kinase activity"/>
    <property type="evidence" value="ECO:0007669"/>
    <property type="project" value="UniProtKB-KW"/>
</dbReference>
<proteinExistence type="inferred from homology"/>
<accession>A0ABS3F2V8</accession>
<evidence type="ECO:0000256" key="3">
    <source>
        <dbReference type="ARBA" id="ARBA00022777"/>
    </source>
</evidence>
<dbReference type="RefSeq" id="WP_207042656.1">
    <property type="nucleotide sequence ID" value="NZ_JAFLNC010000001.1"/>
</dbReference>
<dbReference type="CDD" id="cd01168">
    <property type="entry name" value="adenosine_kinase"/>
    <property type="match status" value="1"/>
</dbReference>
<dbReference type="Gene3D" id="3.40.1190.20">
    <property type="match status" value="1"/>
</dbReference>
<keyword evidence="6" id="KW-1185">Reference proteome</keyword>
<dbReference type="EMBL" id="JAFLNC010000001">
    <property type="protein sequence ID" value="MBO0332855.1"/>
    <property type="molecule type" value="Genomic_DNA"/>
</dbReference>
<dbReference type="Proteomes" id="UP000664761">
    <property type="component" value="Unassembled WGS sequence"/>
</dbReference>
<dbReference type="PANTHER" id="PTHR43320:SF3">
    <property type="entry name" value="CARBOHYDRATE KINASE PFKB DOMAIN-CONTAINING PROTEIN"/>
    <property type="match status" value="1"/>
</dbReference>
<comment type="similarity">
    <text evidence="1">Belongs to the carbohydrate kinase PfkB family.</text>
</comment>
<dbReference type="InterPro" id="IPR052700">
    <property type="entry name" value="Carb_kinase_PfkB-like"/>
</dbReference>
<name>A0ABS3F2V8_9PROT</name>
<keyword evidence="3 5" id="KW-0418">Kinase</keyword>
<dbReference type="PROSITE" id="PS00584">
    <property type="entry name" value="PFKB_KINASES_2"/>
    <property type="match status" value="1"/>
</dbReference>
<dbReference type="SUPFAM" id="SSF53613">
    <property type="entry name" value="Ribokinase-like"/>
    <property type="match status" value="1"/>
</dbReference>
<dbReference type="InterPro" id="IPR002173">
    <property type="entry name" value="Carboh/pur_kinase_PfkB_CS"/>
</dbReference>
<dbReference type="Pfam" id="PF00294">
    <property type="entry name" value="PfkB"/>
    <property type="match status" value="1"/>
</dbReference>
<dbReference type="InterPro" id="IPR011611">
    <property type="entry name" value="PfkB_dom"/>
</dbReference>
<comment type="caution">
    <text evidence="5">The sequence shown here is derived from an EMBL/GenBank/DDBJ whole genome shotgun (WGS) entry which is preliminary data.</text>
</comment>
<evidence type="ECO:0000256" key="1">
    <source>
        <dbReference type="ARBA" id="ARBA00010688"/>
    </source>
</evidence>
<reference evidence="5 6" key="1">
    <citation type="submission" date="2021-03" db="EMBL/GenBank/DDBJ databases">
        <title>Sneathiella sp. CAU 1612 isolated from Kang Won-do.</title>
        <authorList>
            <person name="Kim W."/>
        </authorList>
    </citation>
    <scope>NUCLEOTIDE SEQUENCE [LARGE SCALE GENOMIC DNA]</scope>
    <source>
        <strain evidence="5 6">CAU 1612</strain>
    </source>
</reference>
<dbReference type="PANTHER" id="PTHR43320">
    <property type="entry name" value="SUGAR KINASE"/>
    <property type="match status" value="1"/>
</dbReference>
<gene>
    <name evidence="5" type="ORF">J0X12_04475</name>
</gene>
<feature type="domain" description="Carbohydrate kinase PfkB" evidence="4">
    <location>
        <begin position="47"/>
        <end position="317"/>
    </location>
</feature>
<sequence>MTKRMFDTTCIGNAIVDVISKADDAFLAAENLTKNSMNLIDMARAEELYAKMQSAIEMSGGSAGNTAAGVASLGGKCAYIGKVRNDQLGDIFTHDIRAAGVTFETTKSTNGAATARSLILVTPDAHRTMNTYLGACIELGPEDIDPEIIAASKVTYMEGYLWDPENGKQAFRKAAEIAHAAGQRVSLTLSDSFCVDRYRTEFQEFIKEGVDILFANEDEIKSLYETQSFDDALDTVRGQVEIACLTRSEKGSVIVQGSEVHAIPADTDIEVVDTTGAGDLFAAGFLYGFTNGHDLAMSGRIGAMAAAEVISHYGARPTTDLKELLQQKLAAV</sequence>
<organism evidence="5 6">
    <name type="scientific">Sneathiella sedimenti</name>
    <dbReference type="NCBI Taxonomy" id="2816034"/>
    <lineage>
        <taxon>Bacteria</taxon>
        <taxon>Pseudomonadati</taxon>
        <taxon>Pseudomonadota</taxon>
        <taxon>Alphaproteobacteria</taxon>
        <taxon>Sneathiellales</taxon>
        <taxon>Sneathiellaceae</taxon>
        <taxon>Sneathiella</taxon>
    </lineage>
</organism>
<evidence type="ECO:0000256" key="2">
    <source>
        <dbReference type="ARBA" id="ARBA00022679"/>
    </source>
</evidence>